<keyword evidence="2" id="KW-1185">Reference proteome</keyword>
<evidence type="ECO:0000313" key="1">
    <source>
        <dbReference type="EMBL" id="KAJ8667310.1"/>
    </source>
</evidence>
<organism evidence="1 2">
    <name type="scientific">Eretmocerus hayati</name>
    <dbReference type="NCBI Taxonomy" id="131215"/>
    <lineage>
        <taxon>Eukaryota</taxon>
        <taxon>Metazoa</taxon>
        <taxon>Ecdysozoa</taxon>
        <taxon>Arthropoda</taxon>
        <taxon>Hexapoda</taxon>
        <taxon>Insecta</taxon>
        <taxon>Pterygota</taxon>
        <taxon>Neoptera</taxon>
        <taxon>Endopterygota</taxon>
        <taxon>Hymenoptera</taxon>
        <taxon>Apocrita</taxon>
        <taxon>Proctotrupomorpha</taxon>
        <taxon>Chalcidoidea</taxon>
        <taxon>Aphelinidae</taxon>
        <taxon>Aphelininae</taxon>
        <taxon>Eretmocerus</taxon>
    </lineage>
</organism>
<proteinExistence type="predicted"/>
<accession>A0ACC2N7Z2</accession>
<comment type="caution">
    <text evidence="1">The sequence shown here is derived from an EMBL/GenBank/DDBJ whole genome shotgun (WGS) entry which is preliminary data.</text>
</comment>
<evidence type="ECO:0000313" key="2">
    <source>
        <dbReference type="Proteomes" id="UP001239111"/>
    </source>
</evidence>
<name>A0ACC2N7Z2_9HYME</name>
<reference evidence="1" key="1">
    <citation type="submission" date="2023-04" db="EMBL/GenBank/DDBJ databases">
        <title>A chromosome-level genome assembly of the parasitoid wasp Eretmocerus hayati.</title>
        <authorList>
            <person name="Zhong Y."/>
            <person name="Liu S."/>
            <person name="Liu Y."/>
        </authorList>
    </citation>
    <scope>NUCLEOTIDE SEQUENCE</scope>
    <source>
        <strain evidence="1">ZJU_SS_LIU_2023</strain>
    </source>
</reference>
<gene>
    <name evidence="1" type="ORF">QAD02_008972</name>
</gene>
<sequence length="425" mass="48215">MIKLFICFFIGCNFLADALDPLDVDLLKDPIPNSTPKYEECHGIREDNKNSAVGSANITEESSRDKGQNQSQPVMRYKRSYQNWPDPKPGEVIHVFTTENIKTQRSAHVALELHSSTGEFIRREPGKHVAFAGRFMVRGDYDVFFFAPYSQPLISRSATYEIFHIKILDQEGNMIRDISMRGSDSMNDLRSKYNLETVRLEYGYMIEISSRDPSGVLSVTTQNSKLAQQVAQNTLINQKREIPEFLGNIRANTFVHKTSSPQKFIVIDGQFILYEIYVRQNLKLLLEWQRNFNKWRNELARQISIDLPGYSAQQKFTWVKNKQHELNVLIHSLNADIEIIQNSENIHKMQIKVRRLEKTIRDKFTDLAEEISKLKTKVEELDPGDEACSKVGGVISPISSLIPGAGTIASAVTGVIAATCTIAGV</sequence>
<dbReference type="Proteomes" id="UP001239111">
    <property type="component" value="Chromosome 4"/>
</dbReference>
<protein>
    <submittedName>
        <fullName evidence="1">Uncharacterized protein</fullName>
    </submittedName>
</protein>
<dbReference type="EMBL" id="CM056744">
    <property type="protein sequence ID" value="KAJ8667310.1"/>
    <property type="molecule type" value="Genomic_DNA"/>
</dbReference>